<dbReference type="EMBL" id="LGYO01000067">
    <property type="protein sequence ID" value="KNZ40328.1"/>
    <property type="molecule type" value="Genomic_DNA"/>
</dbReference>
<comment type="caution">
    <text evidence="2">The sequence shown here is derived from an EMBL/GenBank/DDBJ whole genome shotgun (WGS) entry which is preliminary data.</text>
</comment>
<evidence type="ECO:0000313" key="2">
    <source>
        <dbReference type="EMBL" id="KNZ40328.1"/>
    </source>
</evidence>
<feature type="transmembrane region" description="Helical" evidence="1">
    <location>
        <begin position="128"/>
        <end position="153"/>
    </location>
</feature>
<evidence type="ECO:0008006" key="4">
    <source>
        <dbReference type="Google" id="ProtNLM"/>
    </source>
</evidence>
<proteinExistence type="predicted"/>
<dbReference type="Proteomes" id="UP000036873">
    <property type="component" value="Unassembled WGS sequence"/>
</dbReference>
<name>A0A0L6TVP2_9FIRM</name>
<sequence>MTYLMQVWEIIWHSPGIVIVAVGGILVYACFLRPRWKWWCYPVMAALSFMALPLLSDLFTAVYHQQNASSIVIVGLGYWISILVLMTFRDHFGAIIILLTTQGIFNRLGTFCGYILHIPLNAALGGNLAINLSAALALGVMYTLILLVSWLMLREKGRRLIQTLLPRYNWAAVAGFAFFAKLIIDFCSNFAFRLNPSSDIKIIWAMIAVCLFSLAFLGLYLYVIMSTLKHSELKAAANRLIFEKEAQQRYYEAQLHNQEALFRMKHDMNGHLSTVAQLLQEDNLDEAVLYLASLGDYAESRQQKLSSDDPYLNAVLTNYAAPFAENDTTFEHDIQAGKYGAAPDRNEPVAEQCPEKSPGCLATRLV</sequence>
<keyword evidence="1" id="KW-0472">Membrane</keyword>
<feature type="transmembrane region" description="Helical" evidence="1">
    <location>
        <begin position="12"/>
        <end position="31"/>
    </location>
</feature>
<feature type="transmembrane region" description="Helical" evidence="1">
    <location>
        <begin position="38"/>
        <end position="56"/>
    </location>
</feature>
<accession>A0A0L6TVP2</accession>
<protein>
    <recommendedName>
        <fullName evidence="4">SpoOB alpha-helical domain-containing protein</fullName>
    </recommendedName>
</protein>
<dbReference type="RefSeq" id="WP_050741832.1">
    <property type="nucleotide sequence ID" value="NZ_LGYO01000067.1"/>
</dbReference>
<dbReference type="OrthoDB" id="9813149at2"/>
<feature type="transmembrane region" description="Helical" evidence="1">
    <location>
        <begin position="165"/>
        <end position="184"/>
    </location>
</feature>
<dbReference type="AlphaFoldDB" id="A0A0L6TVP2"/>
<evidence type="ECO:0000256" key="1">
    <source>
        <dbReference type="SAM" id="Phobius"/>
    </source>
</evidence>
<feature type="transmembrane region" description="Helical" evidence="1">
    <location>
        <begin position="95"/>
        <end position="116"/>
    </location>
</feature>
<evidence type="ECO:0000313" key="3">
    <source>
        <dbReference type="Proteomes" id="UP000036873"/>
    </source>
</evidence>
<keyword evidence="1" id="KW-0812">Transmembrane</keyword>
<feature type="transmembrane region" description="Helical" evidence="1">
    <location>
        <begin position="68"/>
        <end position="88"/>
    </location>
</feature>
<reference evidence="3" key="1">
    <citation type="submission" date="2015-07" db="EMBL/GenBank/DDBJ databases">
        <title>Draft genome sequence of Acetobacterium bakii DSM 8293, a potential psychrophilic chemical producer through syngas fermentation.</title>
        <authorList>
            <person name="Song Y."/>
            <person name="Hwang S."/>
            <person name="Cho B.-K."/>
        </authorList>
    </citation>
    <scope>NUCLEOTIDE SEQUENCE [LARGE SCALE GENOMIC DNA]</scope>
    <source>
        <strain evidence="3">DSM 8239</strain>
    </source>
</reference>
<keyword evidence="1" id="KW-1133">Transmembrane helix</keyword>
<dbReference type="STRING" id="52689.AKG39_18215"/>
<keyword evidence="3" id="KW-1185">Reference proteome</keyword>
<gene>
    <name evidence="2" type="ORF">AKG39_18215</name>
</gene>
<feature type="transmembrane region" description="Helical" evidence="1">
    <location>
        <begin position="204"/>
        <end position="224"/>
    </location>
</feature>
<organism evidence="2 3">
    <name type="scientific">Acetobacterium bakii</name>
    <dbReference type="NCBI Taxonomy" id="52689"/>
    <lineage>
        <taxon>Bacteria</taxon>
        <taxon>Bacillati</taxon>
        <taxon>Bacillota</taxon>
        <taxon>Clostridia</taxon>
        <taxon>Eubacteriales</taxon>
        <taxon>Eubacteriaceae</taxon>
        <taxon>Acetobacterium</taxon>
    </lineage>
</organism>